<dbReference type="SMART" id="SM00397">
    <property type="entry name" value="t_SNARE"/>
    <property type="match status" value="2"/>
</dbReference>
<comment type="similarity">
    <text evidence="4">Belongs to the methyl-accepting chemotaxis (MCP) protein family.</text>
</comment>
<dbReference type="InterPro" id="IPR003660">
    <property type="entry name" value="HAMP_dom"/>
</dbReference>
<dbReference type="GO" id="GO:0007165">
    <property type="term" value="P:signal transduction"/>
    <property type="evidence" value="ECO:0007669"/>
    <property type="project" value="UniProtKB-KW"/>
</dbReference>
<evidence type="ECO:0000259" key="9">
    <source>
        <dbReference type="PROSITE" id="PS50885"/>
    </source>
</evidence>
<comment type="subcellular location">
    <subcellularLocation>
        <location evidence="1">Cell inner membrane</location>
        <topology evidence="1">Multi-pass membrane protein</topology>
    </subcellularLocation>
</comment>
<dbReference type="PROSITE" id="PS50192">
    <property type="entry name" value="T_SNARE"/>
    <property type="match status" value="2"/>
</dbReference>
<dbReference type="SUPFAM" id="SSF58104">
    <property type="entry name" value="Methyl-accepting chemotaxis protein (MCP) signaling domain"/>
    <property type="match status" value="1"/>
</dbReference>
<evidence type="ECO:0000256" key="5">
    <source>
        <dbReference type="PROSITE-ProRule" id="PRU00284"/>
    </source>
</evidence>
<dbReference type="EMBL" id="LSNE01000003">
    <property type="protein sequence ID" value="KXI30136.1"/>
    <property type="molecule type" value="Genomic_DNA"/>
</dbReference>
<evidence type="ECO:0000259" key="7">
    <source>
        <dbReference type="PROSITE" id="PS50111"/>
    </source>
</evidence>
<dbReference type="OrthoDB" id="8724845at2"/>
<dbReference type="PANTHER" id="PTHR32089:SF112">
    <property type="entry name" value="LYSOZYME-LIKE PROTEIN-RELATED"/>
    <property type="match status" value="1"/>
</dbReference>
<feature type="domain" description="T-SNARE coiled-coil homology" evidence="8">
    <location>
        <begin position="492"/>
        <end position="546"/>
    </location>
</feature>
<evidence type="ECO:0008006" key="12">
    <source>
        <dbReference type="Google" id="ProtNLM"/>
    </source>
</evidence>
<feature type="domain" description="Methyl-accepting transducer" evidence="7">
    <location>
        <begin position="297"/>
        <end position="533"/>
    </location>
</feature>
<dbReference type="PROSITE" id="PS50111">
    <property type="entry name" value="CHEMOTAXIS_TRANSDUC_2"/>
    <property type="match status" value="1"/>
</dbReference>
<evidence type="ECO:0000256" key="2">
    <source>
        <dbReference type="ARBA" id="ARBA00022519"/>
    </source>
</evidence>
<accession>A0A136A4K7</accession>
<evidence type="ECO:0000259" key="8">
    <source>
        <dbReference type="PROSITE" id="PS50192"/>
    </source>
</evidence>
<keyword evidence="2" id="KW-0472">Membrane</keyword>
<keyword evidence="2" id="KW-0997">Cell inner membrane</keyword>
<comment type="caution">
    <text evidence="10">The sequence shown here is derived from an EMBL/GenBank/DDBJ whole genome shotgun (WGS) entry which is preliminary data.</text>
</comment>
<sequence>MNIRTKMLISLCVTIGFTLLAILSEMVAVSKNNQQVEAARIRYLSFNLADEFRHASMDLTRLARTYVATGNKKYFDDYFTIVDWQGGKTPRPSSVNAELYPDQRKSQTDIMLALEFSSKELELMAQAAKYSSELVNTETQAMESIRQNKLVNGPFEPKQGENVNEFALRILFDDNYHDEVTKILAPVNQFFQALDKRTAEQLEEARSAASFWLNTASTLQILCGLVIVGLTWFMLQYLFSPLRNVVDTFMAVDMGNGDINLALRLDEDGQPEMSALAQNFNLMTKSIKNLLEKFNKSIKDLNSSSSTLHSIASTTNASVDKQQDSLDQIATAVHQMVATVQDVTRNAAEASTSASQSDQEASMGLTIVAQAIASMEQLAREISSASEAIEHVEKDSNTISTILDVIKAIAEQTNLLALNAAIEAARAGEQGRGFAVVADEVRNLAKRTQDSTAQIQSMISSLQLNSKKAVDAMSSSSNQSSICVENTGKAGESLKNISSRIAAISDMNTQIATATEEQGVVVEEISRNIHVVLQEVQQSSAAAKETARNSDGIKRVAEELGMMAKKFKLS</sequence>
<evidence type="ECO:0000313" key="10">
    <source>
        <dbReference type="EMBL" id="KXI30136.1"/>
    </source>
</evidence>
<dbReference type="Gene3D" id="1.10.287.950">
    <property type="entry name" value="Methyl-accepting chemotaxis protein"/>
    <property type="match status" value="1"/>
</dbReference>
<dbReference type="AlphaFoldDB" id="A0A136A4K7"/>
<dbReference type="PROSITE" id="PS50885">
    <property type="entry name" value="HAMP"/>
    <property type="match status" value="1"/>
</dbReference>
<feature type="domain" description="HAMP" evidence="9">
    <location>
        <begin position="236"/>
        <end position="292"/>
    </location>
</feature>
<dbReference type="FunFam" id="1.10.287.950:FF:000001">
    <property type="entry name" value="Methyl-accepting chemotaxis sensory transducer"/>
    <property type="match status" value="1"/>
</dbReference>
<dbReference type="InterPro" id="IPR000727">
    <property type="entry name" value="T_SNARE_dom"/>
</dbReference>
<dbReference type="STRING" id="1799789.AX660_09065"/>
<organism evidence="10 11">
    <name type="scientific">Paraglaciecola hydrolytica</name>
    <dbReference type="NCBI Taxonomy" id="1799789"/>
    <lineage>
        <taxon>Bacteria</taxon>
        <taxon>Pseudomonadati</taxon>
        <taxon>Pseudomonadota</taxon>
        <taxon>Gammaproteobacteria</taxon>
        <taxon>Alteromonadales</taxon>
        <taxon>Alteromonadaceae</taxon>
        <taxon>Paraglaciecola</taxon>
    </lineage>
</organism>
<evidence type="ECO:0000256" key="4">
    <source>
        <dbReference type="ARBA" id="ARBA00029447"/>
    </source>
</evidence>
<name>A0A136A4K7_9ALTE</name>
<dbReference type="Proteomes" id="UP000070299">
    <property type="component" value="Unassembled WGS sequence"/>
</dbReference>
<dbReference type="GO" id="GO:0006935">
    <property type="term" value="P:chemotaxis"/>
    <property type="evidence" value="ECO:0007669"/>
    <property type="project" value="UniProtKB-ARBA"/>
</dbReference>
<dbReference type="PANTHER" id="PTHR32089">
    <property type="entry name" value="METHYL-ACCEPTING CHEMOTAXIS PROTEIN MCPB"/>
    <property type="match status" value="1"/>
</dbReference>
<dbReference type="Pfam" id="PF00672">
    <property type="entry name" value="HAMP"/>
    <property type="match status" value="1"/>
</dbReference>
<keyword evidence="6" id="KW-0175">Coiled coil</keyword>
<evidence type="ECO:0000256" key="3">
    <source>
        <dbReference type="ARBA" id="ARBA00023224"/>
    </source>
</evidence>
<dbReference type="CDD" id="cd11386">
    <property type="entry name" value="MCP_signal"/>
    <property type="match status" value="1"/>
</dbReference>
<dbReference type="SMART" id="SM00304">
    <property type="entry name" value="HAMP"/>
    <property type="match status" value="1"/>
</dbReference>
<dbReference type="GO" id="GO:0005886">
    <property type="term" value="C:plasma membrane"/>
    <property type="evidence" value="ECO:0007669"/>
    <property type="project" value="UniProtKB-SubCell"/>
</dbReference>
<dbReference type="Pfam" id="PF00015">
    <property type="entry name" value="MCPsignal"/>
    <property type="match status" value="1"/>
</dbReference>
<keyword evidence="2" id="KW-1003">Cell membrane</keyword>
<evidence type="ECO:0000256" key="1">
    <source>
        <dbReference type="ARBA" id="ARBA00004429"/>
    </source>
</evidence>
<gene>
    <name evidence="10" type="ORF">AX660_09065</name>
</gene>
<reference evidence="11" key="1">
    <citation type="submission" date="2016-02" db="EMBL/GenBank/DDBJ databases">
        <authorList>
            <person name="Schultz-Johansen M."/>
            <person name="Glaring M.A."/>
            <person name="Bech P.K."/>
            <person name="Stougaard P."/>
        </authorList>
    </citation>
    <scope>NUCLEOTIDE SEQUENCE [LARGE SCALE GENOMIC DNA]</scope>
    <source>
        <strain evidence="11">S66</strain>
    </source>
</reference>
<proteinExistence type="inferred from homology"/>
<dbReference type="SMART" id="SM00283">
    <property type="entry name" value="MA"/>
    <property type="match status" value="1"/>
</dbReference>
<dbReference type="InterPro" id="IPR004089">
    <property type="entry name" value="MCPsignal_dom"/>
</dbReference>
<feature type="domain" description="T-SNARE coiled-coil homology" evidence="8">
    <location>
        <begin position="288"/>
        <end position="350"/>
    </location>
</feature>
<protein>
    <recommendedName>
        <fullName evidence="12">Chemotaxis protein</fullName>
    </recommendedName>
</protein>
<keyword evidence="3 5" id="KW-0807">Transducer</keyword>
<dbReference type="CDD" id="cd06225">
    <property type="entry name" value="HAMP"/>
    <property type="match status" value="1"/>
</dbReference>
<feature type="coiled-coil region" evidence="6">
    <location>
        <begin position="368"/>
        <end position="395"/>
    </location>
</feature>
<evidence type="ECO:0000313" key="11">
    <source>
        <dbReference type="Proteomes" id="UP000070299"/>
    </source>
</evidence>
<keyword evidence="11" id="KW-1185">Reference proteome</keyword>
<evidence type="ECO:0000256" key="6">
    <source>
        <dbReference type="SAM" id="Coils"/>
    </source>
</evidence>
<dbReference type="RefSeq" id="WP_068374015.1">
    <property type="nucleotide sequence ID" value="NZ_LSNE01000003.1"/>
</dbReference>